<feature type="transmembrane region" description="Helical" evidence="8">
    <location>
        <begin position="82"/>
        <end position="101"/>
    </location>
</feature>
<feature type="transmembrane region" description="Helical" evidence="8">
    <location>
        <begin position="451"/>
        <end position="469"/>
    </location>
</feature>
<keyword evidence="4" id="KW-0762">Sugar transport</keyword>
<feature type="transmembrane region" description="Helical" evidence="8">
    <location>
        <begin position="39"/>
        <end position="62"/>
    </location>
</feature>
<evidence type="ECO:0000256" key="7">
    <source>
        <dbReference type="ARBA" id="ARBA00023136"/>
    </source>
</evidence>
<feature type="transmembrane region" description="Helical" evidence="8">
    <location>
        <begin position="141"/>
        <end position="158"/>
    </location>
</feature>
<dbReference type="Gene3D" id="1.20.1250.20">
    <property type="entry name" value="MFS general substrate transporter like domains"/>
    <property type="match status" value="1"/>
</dbReference>
<sequence length="489" mass="54331">MGSEHVRIPLLNNGRKRMCLYSSMSEGKLFTPGSKINQIICAVLICLPNFSYGTCIGWMSPMTLLLQSKNSPKGVPLTDLEVSWMAALPYLSCVPATYLMAYMGDRLGRKSTLLFMSAICFTIWTLKICSMNIWVFIIARILVGITMAGACVTGPTYIKEISEDSIRGALGCWGALFTATGSLFSYIIGDLLGYHQILYVLVAFPMIHFIVFLIMPDSPSYLVKEGKLKEAVKALTWLRCKDSPDTSIQMELERLMKEHKEDDENKQFMLKSIATDRTLFKAFLIALVAAVSREVCGAVPIQNFAGDIFNLASEDNSSFALSPNKQAMMLGVVQLGGSLLASNVVEKCGRKWLMVITCLVSGLSMCVLASWFLIRDYNIISTAWIPVITLCLCIFCDAAGLMPITIVITGEIFSFKYRGSVLATTMAIASVADFLQLLFFKPLANTIGVFYAFYFFGVMCLLTVVYVIIKLPETKNRSLEEIYEELKRM</sequence>
<name>A0A9P0X1G5_PIEBR</name>
<dbReference type="EMBL" id="CALOZG010000002">
    <property type="protein sequence ID" value="CAH3946067.1"/>
    <property type="molecule type" value="Genomic_DNA"/>
</dbReference>
<feature type="transmembrane region" description="Helical" evidence="8">
    <location>
        <begin position="420"/>
        <end position="439"/>
    </location>
</feature>
<evidence type="ECO:0000256" key="3">
    <source>
        <dbReference type="ARBA" id="ARBA00022475"/>
    </source>
</evidence>
<feature type="transmembrane region" description="Helical" evidence="8">
    <location>
        <begin position="327"/>
        <end position="345"/>
    </location>
</feature>
<evidence type="ECO:0000256" key="8">
    <source>
        <dbReference type="SAM" id="Phobius"/>
    </source>
</evidence>
<dbReference type="SUPFAM" id="SSF103473">
    <property type="entry name" value="MFS general substrate transporter"/>
    <property type="match status" value="1"/>
</dbReference>
<dbReference type="GO" id="GO:0022857">
    <property type="term" value="F:transmembrane transporter activity"/>
    <property type="evidence" value="ECO:0007669"/>
    <property type="project" value="InterPro"/>
</dbReference>
<evidence type="ECO:0000256" key="2">
    <source>
        <dbReference type="ARBA" id="ARBA00022448"/>
    </source>
</evidence>
<keyword evidence="3" id="KW-1003">Cell membrane</keyword>
<keyword evidence="6 8" id="KW-1133">Transmembrane helix</keyword>
<dbReference type="PANTHER" id="PTHR48021:SF33">
    <property type="entry name" value="AT22075P-RELATED"/>
    <property type="match status" value="1"/>
</dbReference>
<dbReference type="PROSITE" id="PS50850">
    <property type="entry name" value="MFS"/>
    <property type="match status" value="1"/>
</dbReference>
<feature type="transmembrane region" description="Helical" evidence="8">
    <location>
        <begin position="384"/>
        <end position="408"/>
    </location>
</feature>
<dbReference type="InterPro" id="IPR036259">
    <property type="entry name" value="MFS_trans_sf"/>
</dbReference>
<accession>A0A9P0X1G5</accession>
<dbReference type="AlphaFoldDB" id="A0A9P0X1G5"/>
<dbReference type="InterPro" id="IPR005828">
    <property type="entry name" value="MFS_sugar_transport-like"/>
</dbReference>
<feature type="transmembrane region" description="Helical" evidence="8">
    <location>
        <begin position="352"/>
        <end position="372"/>
    </location>
</feature>
<evidence type="ECO:0000256" key="6">
    <source>
        <dbReference type="ARBA" id="ARBA00022989"/>
    </source>
</evidence>
<dbReference type="GO" id="GO:0005886">
    <property type="term" value="C:plasma membrane"/>
    <property type="evidence" value="ECO:0007669"/>
    <property type="project" value="UniProtKB-SubCell"/>
</dbReference>
<reference evidence="10" key="1">
    <citation type="submission" date="2022-05" db="EMBL/GenBank/DDBJ databases">
        <authorList>
            <person name="Okamura Y."/>
        </authorList>
    </citation>
    <scope>NUCLEOTIDE SEQUENCE</scope>
</reference>
<keyword evidence="7 8" id="KW-0472">Membrane</keyword>
<dbReference type="Proteomes" id="UP001152562">
    <property type="component" value="Unassembled WGS sequence"/>
</dbReference>
<keyword evidence="2" id="KW-0813">Transport</keyword>
<keyword evidence="5 8" id="KW-0812">Transmembrane</keyword>
<gene>
    <name evidence="10" type="ORF">PIBRA_LOCUS1386</name>
</gene>
<evidence type="ECO:0000256" key="1">
    <source>
        <dbReference type="ARBA" id="ARBA00004651"/>
    </source>
</evidence>
<evidence type="ECO:0000259" key="9">
    <source>
        <dbReference type="PROSITE" id="PS50850"/>
    </source>
</evidence>
<feature type="domain" description="Major facilitator superfamily (MFS) profile" evidence="9">
    <location>
        <begin position="41"/>
        <end position="475"/>
    </location>
</feature>
<evidence type="ECO:0000256" key="4">
    <source>
        <dbReference type="ARBA" id="ARBA00022597"/>
    </source>
</evidence>
<feature type="transmembrane region" description="Helical" evidence="8">
    <location>
        <begin position="194"/>
        <end position="215"/>
    </location>
</feature>
<keyword evidence="11" id="KW-1185">Reference proteome</keyword>
<protein>
    <recommendedName>
        <fullName evidence="9">Major facilitator superfamily (MFS) profile domain-containing protein</fullName>
    </recommendedName>
</protein>
<evidence type="ECO:0000313" key="11">
    <source>
        <dbReference type="Proteomes" id="UP001152562"/>
    </source>
</evidence>
<organism evidence="10 11">
    <name type="scientific">Pieris brassicae</name>
    <name type="common">White butterfly</name>
    <name type="synonym">Large white butterfly</name>
    <dbReference type="NCBI Taxonomy" id="7116"/>
    <lineage>
        <taxon>Eukaryota</taxon>
        <taxon>Metazoa</taxon>
        <taxon>Ecdysozoa</taxon>
        <taxon>Arthropoda</taxon>
        <taxon>Hexapoda</taxon>
        <taxon>Insecta</taxon>
        <taxon>Pterygota</taxon>
        <taxon>Neoptera</taxon>
        <taxon>Endopterygota</taxon>
        <taxon>Lepidoptera</taxon>
        <taxon>Glossata</taxon>
        <taxon>Ditrysia</taxon>
        <taxon>Papilionoidea</taxon>
        <taxon>Pieridae</taxon>
        <taxon>Pierinae</taxon>
        <taxon>Pieris</taxon>
    </lineage>
</organism>
<evidence type="ECO:0000256" key="5">
    <source>
        <dbReference type="ARBA" id="ARBA00022692"/>
    </source>
</evidence>
<comment type="subcellular location">
    <subcellularLocation>
        <location evidence="1">Cell membrane</location>
        <topology evidence="1">Multi-pass membrane protein</topology>
    </subcellularLocation>
</comment>
<evidence type="ECO:0000313" key="10">
    <source>
        <dbReference type="EMBL" id="CAH3946067.1"/>
    </source>
</evidence>
<dbReference type="InterPro" id="IPR050549">
    <property type="entry name" value="MFS_Trehalose_Transporter"/>
</dbReference>
<dbReference type="PANTHER" id="PTHR48021">
    <property type="match status" value="1"/>
</dbReference>
<feature type="transmembrane region" description="Helical" evidence="8">
    <location>
        <begin position="113"/>
        <end position="135"/>
    </location>
</feature>
<feature type="transmembrane region" description="Helical" evidence="8">
    <location>
        <begin position="279"/>
        <end position="301"/>
    </location>
</feature>
<comment type="caution">
    <text evidence="10">The sequence shown here is derived from an EMBL/GenBank/DDBJ whole genome shotgun (WGS) entry which is preliminary data.</text>
</comment>
<feature type="transmembrane region" description="Helical" evidence="8">
    <location>
        <begin position="170"/>
        <end position="188"/>
    </location>
</feature>
<dbReference type="Pfam" id="PF00083">
    <property type="entry name" value="Sugar_tr"/>
    <property type="match status" value="1"/>
</dbReference>
<dbReference type="InterPro" id="IPR020846">
    <property type="entry name" value="MFS_dom"/>
</dbReference>
<dbReference type="FunFam" id="1.20.1250.20:FF:000218">
    <property type="entry name" value="facilitated trehalose transporter Tret1"/>
    <property type="match status" value="1"/>
</dbReference>
<proteinExistence type="predicted"/>